<sequence length="224" mass="25539">MERRQHNPISNDGRGRLWRSMSTSASASAGTGGAREAPAKGLVTEKISQAVQSSANLLRLMQNSSPAQAKLTKLHKNLMANVSTMKNTEQILNQLPQVISSFDAYMENGLHNCEHLKNVLQLKKTRKSANLVPSPMLFLPRRNLNTEANLKEQVKEMHVALELHFHLRYIDAKFSIGLEPLSVFHMLCHGFFQNQTFWKFNVEWYLSINSIQKWYCPRGHNINL</sequence>
<feature type="region of interest" description="Disordered" evidence="1">
    <location>
        <begin position="1"/>
        <end position="38"/>
    </location>
</feature>
<evidence type="ECO:0000313" key="3">
    <source>
        <dbReference type="Proteomes" id="UP001341840"/>
    </source>
</evidence>
<reference evidence="2 3" key="1">
    <citation type="journal article" date="2023" name="Plants (Basel)">
        <title>Bridging the Gap: Combining Genomics and Transcriptomics Approaches to Understand Stylosanthes scabra, an Orphan Legume from the Brazilian Caatinga.</title>
        <authorList>
            <person name="Ferreira-Neto J.R.C."/>
            <person name="da Silva M.D."/>
            <person name="Binneck E."/>
            <person name="de Melo N.F."/>
            <person name="da Silva R.H."/>
            <person name="de Melo A.L.T.M."/>
            <person name="Pandolfi V."/>
            <person name="Bustamante F.O."/>
            <person name="Brasileiro-Vidal A.C."/>
            <person name="Benko-Iseppon A.M."/>
        </authorList>
    </citation>
    <scope>NUCLEOTIDE SEQUENCE [LARGE SCALE GENOMIC DNA]</scope>
    <source>
        <tissue evidence="2">Leaves</tissue>
    </source>
</reference>
<comment type="caution">
    <text evidence="2">The sequence shown here is derived from an EMBL/GenBank/DDBJ whole genome shotgun (WGS) entry which is preliminary data.</text>
</comment>
<name>A0ABU6R151_9FABA</name>
<proteinExistence type="predicted"/>
<evidence type="ECO:0008006" key="4">
    <source>
        <dbReference type="Google" id="ProtNLM"/>
    </source>
</evidence>
<keyword evidence="3" id="KW-1185">Reference proteome</keyword>
<accession>A0ABU6R151</accession>
<dbReference type="EMBL" id="JASCZI010030209">
    <property type="protein sequence ID" value="MED6118105.1"/>
    <property type="molecule type" value="Genomic_DNA"/>
</dbReference>
<evidence type="ECO:0000256" key="1">
    <source>
        <dbReference type="SAM" id="MobiDB-lite"/>
    </source>
</evidence>
<gene>
    <name evidence="2" type="ORF">PIB30_000088</name>
</gene>
<organism evidence="2 3">
    <name type="scientific">Stylosanthes scabra</name>
    <dbReference type="NCBI Taxonomy" id="79078"/>
    <lineage>
        <taxon>Eukaryota</taxon>
        <taxon>Viridiplantae</taxon>
        <taxon>Streptophyta</taxon>
        <taxon>Embryophyta</taxon>
        <taxon>Tracheophyta</taxon>
        <taxon>Spermatophyta</taxon>
        <taxon>Magnoliopsida</taxon>
        <taxon>eudicotyledons</taxon>
        <taxon>Gunneridae</taxon>
        <taxon>Pentapetalae</taxon>
        <taxon>rosids</taxon>
        <taxon>fabids</taxon>
        <taxon>Fabales</taxon>
        <taxon>Fabaceae</taxon>
        <taxon>Papilionoideae</taxon>
        <taxon>50 kb inversion clade</taxon>
        <taxon>dalbergioids sensu lato</taxon>
        <taxon>Dalbergieae</taxon>
        <taxon>Pterocarpus clade</taxon>
        <taxon>Stylosanthes</taxon>
    </lineage>
</organism>
<dbReference type="Proteomes" id="UP001341840">
    <property type="component" value="Unassembled WGS sequence"/>
</dbReference>
<protein>
    <recommendedName>
        <fullName evidence="4">BLOC-1-related complex subunit 7</fullName>
    </recommendedName>
</protein>
<evidence type="ECO:0000313" key="2">
    <source>
        <dbReference type="EMBL" id="MED6118105.1"/>
    </source>
</evidence>